<dbReference type="AlphaFoldDB" id="A0A381UW30"/>
<reference evidence="2" key="1">
    <citation type="submission" date="2018-05" db="EMBL/GenBank/DDBJ databases">
        <authorList>
            <person name="Lanie J.A."/>
            <person name="Ng W.-L."/>
            <person name="Kazmierczak K.M."/>
            <person name="Andrzejewski T.M."/>
            <person name="Davidsen T.M."/>
            <person name="Wayne K.J."/>
            <person name="Tettelin H."/>
            <person name="Glass J.I."/>
            <person name="Rusch D."/>
            <person name="Podicherti R."/>
            <person name="Tsui H.-C.T."/>
            <person name="Winkler M.E."/>
        </authorList>
    </citation>
    <scope>NUCLEOTIDE SEQUENCE</scope>
</reference>
<feature type="compositionally biased region" description="Basic residues" evidence="1">
    <location>
        <begin position="68"/>
        <end position="96"/>
    </location>
</feature>
<gene>
    <name evidence="2" type="ORF">METZ01_LOCUS85018</name>
</gene>
<sequence length="96" mass="11371">MNRMILPMCILISFVAAQQPTEEKPKENNFLEVKVNDPDLQREIDALRVLFDADLQKLKQKHKEEKRTLRKSYKGKLKALRKKAKEKRKLKKRPGN</sequence>
<evidence type="ECO:0000256" key="1">
    <source>
        <dbReference type="SAM" id="MobiDB-lite"/>
    </source>
</evidence>
<evidence type="ECO:0000313" key="2">
    <source>
        <dbReference type="EMBL" id="SVA32164.1"/>
    </source>
</evidence>
<organism evidence="2">
    <name type="scientific">marine metagenome</name>
    <dbReference type="NCBI Taxonomy" id="408172"/>
    <lineage>
        <taxon>unclassified sequences</taxon>
        <taxon>metagenomes</taxon>
        <taxon>ecological metagenomes</taxon>
    </lineage>
</organism>
<dbReference type="EMBL" id="UINC01007232">
    <property type="protein sequence ID" value="SVA32164.1"/>
    <property type="molecule type" value="Genomic_DNA"/>
</dbReference>
<feature type="region of interest" description="Disordered" evidence="1">
    <location>
        <begin position="61"/>
        <end position="96"/>
    </location>
</feature>
<name>A0A381UW30_9ZZZZ</name>
<accession>A0A381UW30</accession>
<protein>
    <submittedName>
        <fullName evidence="2">Uncharacterized protein</fullName>
    </submittedName>
</protein>
<proteinExistence type="predicted"/>